<dbReference type="PIRSF" id="PIRSF005539">
    <property type="entry name" value="Pept_S33_TRI_F1"/>
    <property type="match status" value="1"/>
</dbReference>
<evidence type="ECO:0000313" key="4">
    <source>
        <dbReference type="EMBL" id="KIM94513.1"/>
    </source>
</evidence>
<dbReference type="HOGENOM" id="CLU_020336_15_1_1"/>
<dbReference type="STRING" id="913774.A0A0C3C6K0"/>
<accession>A0A0C3C6K0</accession>
<dbReference type="InterPro" id="IPR000073">
    <property type="entry name" value="AB_hydrolase_1"/>
</dbReference>
<sequence length="314" mass="35545">MADIDLTEGIVPFRIQHINTPCHTYYKIIGDLSSDSPRLIVLHGGPGTGHEYLLPFGRLWQQFGIPVVFYDQIGCAASTHLPQTAGDESFWQESLFLDELNNLLDTLQLRDGPGYFILGHSWGGRIAASFAATRPEGLQRLVLASGIASSRSYVEGIQIIRSQLPPDVQLVIDEEEQKGNFDSPRFREAINVFFRNYFCRAEPFPPKEVLPAFKHMSEDKTVRDAIAGPSPLNCTGSFRDWTCIPRLHQIAVPTLVYNGEFDTSHDITTMPFFEHIPRVRWITFPDAGHMCHLERQELAEKVFRVVGEFLTQEK</sequence>
<dbReference type="InterPro" id="IPR005945">
    <property type="entry name" value="Pro_imino_pep"/>
</dbReference>
<dbReference type="InterPro" id="IPR050228">
    <property type="entry name" value="Carboxylesterase_BioH"/>
</dbReference>
<dbReference type="AlphaFoldDB" id="A0A0C3C6K0"/>
<dbReference type="Pfam" id="PF00561">
    <property type="entry name" value="Abhydrolase_1"/>
    <property type="match status" value="1"/>
</dbReference>
<comment type="similarity">
    <text evidence="1">Belongs to the peptidase S33 family.</text>
</comment>
<dbReference type="PANTHER" id="PTHR43194">
    <property type="entry name" value="HYDROLASE ALPHA/BETA FOLD FAMILY"/>
    <property type="match status" value="1"/>
</dbReference>
<dbReference type="OrthoDB" id="190201at2759"/>
<dbReference type="InParanoid" id="A0A0C3C6K0"/>
<reference evidence="5" key="2">
    <citation type="submission" date="2015-01" db="EMBL/GenBank/DDBJ databases">
        <title>Evolutionary Origins and Diversification of the Mycorrhizal Mutualists.</title>
        <authorList>
            <consortium name="DOE Joint Genome Institute"/>
            <consortium name="Mycorrhizal Genomics Consortium"/>
            <person name="Kohler A."/>
            <person name="Kuo A."/>
            <person name="Nagy L.G."/>
            <person name="Floudas D."/>
            <person name="Copeland A."/>
            <person name="Barry K.W."/>
            <person name="Cichocki N."/>
            <person name="Veneault-Fourrey C."/>
            <person name="LaButti K."/>
            <person name="Lindquist E.A."/>
            <person name="Lipzen A."/>
            <person name="Lundell T."/>
            <person name="Morin E."/>
            <person name="Murat C."/>
            <person name="Riley R."/>
            <person name="Ohm R."/>
            <person name="Sun H."/>
            <person name="Tunlid A."/>
            <person name="Henrissat B."/>
            <person name="Grigoriev I.V."/>
            <person name="Hibbett D.S."/>
            <person name="Martin F."/>
        </authorList>
    </citation>
    <scope>NUCLEOTIDE SEQUENCE [LARGE SCALE GENOMIC DNA]</scope>
    <source>
        <strain evidence="5">Zn</strain>
    </source>
</reference>
<protein>
    <recommendedName>
        <fullName evidence="3">AB hydrolase-1 domain-containing protein</fullName>
    </recommendedName>
</protein>
<feature type="domain" description="AB hydrolase-1" evidence="3">
    <location>
        <begin position="37"/>
        <end position="295"/>
    </location>
</feature>
<proteinExistence type="inferred from homology"/>
<organism evidence="4 5">
    <name type="scientific">Oidiodendron maius (strain Zn)</name>
    <dbReference type="NCBI Taxonomy" id="913774"/>
    <lineage>
        <taxon>Eukaryota</taxon>
        <taxon>Fungi</taxon>
        <taxon>Dikarya</taxon>
        <taxon>Ascomycota</taxon>
        <taxon>Pezizomycotina</taxon>
        <taxon>Leotiomycetes</taxon>
        <taxon>Leotiomycetes incertae sedis</taxon>
        <taxon>Myxotrichaceae</taxon>
        <taxon>Oidiodendron</taxon>
    </lineage>
</organism>
<dbReference type="NCBIfam" id="TIGR01250">
    <property type="entry name" value="pro_imino_pep_2"/>
    <property type="match status" value="1"/>
</dbReference>
<dbReference type="GO" id="GO:0006508">
    <property type="term" value="P:proteolysis"/>
    <property type="evidence" value="ECO:0007669"/>
    <property type="project" value="InterPro"/>
</dbReference>
<evidence type="ECO:0000256" key="2">
    <source>
        <dbReference type="ARBA" id="ARBA00022801"/>
    </source>
</evidence>
<keyword evidence="5" id="KW-1185">Reference proteome</keyword>
<dbReference type="Proteomes" id="UP000054321">
    <property type="component" value="Unassembled WGS sequence"/>
</dbReference>
<dbReference type="PRINTS" id="PR00793">
    <property type="entry name" value="PROAMNOPTASE"/>
</dbReference>
<dbReference type="InterPro" id="IPR002410">
    <property type="entry name" value="Peptidase_S33"/>
</dbReference>
<dbReference type="GO" id="GO:0008233">
    <property type="term" value="F:peptidase activity"/>
    <property type="evidence" value="ECO:0007669"/>
    <property type="project" value="InterPro"/>
</dbReference>
<reference evidence="4 5" key="1">
    <citation type="submission" date="2014-04" db="EMBL/GenBank/DDBJ databases">
        <authorList>
            <consortium name="DOE Joint Genome Institute"/>
            <person name="Kuo A."/>
            <person name="Martino E."/>
            <person name="Perotto S."/>
            <person name="Kohler A."/>
            <person name="Nagy L.G."/>
            <person name="Floudas D."/>
            <person name="Copeland A."/>
            <person name="Barry K.W."/>
            <person name="Cichocki N."/>
            <person name="Veneault-Fourrey C."/>
            <person name="LaButti K."/>
            <person name="Lindquist E.A."/>
            <person name="Lipzen A."/>
            <person name="Lundell T."/>
            <person name="Morin E."/>
            <person name="Murat C."/>
            <person name="Sun H."/>
            <person name="Tunlid A."/>
            <person name="Henrissat B."/>
            <person name="Grigoriev I.V."/>
            <person name="Hibbett D.S."/>
            <person name="Martin F."/>
            <person name="Nordberg H.P."/>
            <person name="Cantor M.N."/>
            <person name="Hua S.X."/>
        </authorList>
    </citation>
    <scope>NUCLEOTIDE SEQUENCE [LARGE SCALE GENOMIC DNA]</scope>
    <source>
        <strain evidence="4 5">Zn</strain>
    </source>
</reference>
<gene>
    <name evidence="4" type="ORF">OIDMADRAFT_172806</name>
</gene>
<evidence type="ECO:0000313" key="5">
    <source>
        <dbReference type="Proteomes" id="UP000054321"/>
    </source>
</evidence>
<dbReference type="SUPFAM" id="SSF53474">
    <property type="entry name" value="alpha/beta-Hydrolases"/>
    <property type="match status" value="1"/>
</dbReference>
<name>A0A0C3C6K0_OIDMZ</name>
<dbReference type="PANTHER" id="PTHR43194:SF2">
    <property type="entry name" value="PEROXISOMAL MEMBRANE PROTEIN LPX1"/>
    <property type="match status" value="1"/>
</dbReference>
<dbReference type="Gene3D" id="3.40.50.1820">
    <property type="entry name" value="alpha/beta hydrolase"/>
    <property type="match status" value="1"/>
</dbReference>
<dbReference type="InterPro" id="IPR029058">
    <property type="entry name" value="AB_hydrolase_fold"/>
</dbReference>
<evidence type="ECO:0000256" key="1">
    <source>
        <dbReference type="ARBA" id="ARBA00010088"/>
    </source>
</evidence>
<dbReference type="EMBL" id="KN832890">
    <property type="protein sequence ID" value="KIM94513.1"/>
    <property type="molecule type" value="Genomic_DNA"/>
</dbReference>
<evidence type="ECO:0000259" key="3">
    <source>
        <dbReference type="Pfam" id="PF00561"/>
    </source>
</evidence>
<keyword evidence="2" id="KW-0378">Hydrolase</keyword>